<gene>
    <name evidence="1" type="primary">LRPPRC</name>
    <name evidence="1" type="ORF">E2C01_070292</name>
</gene>
<name>A0A5B7I0X1_PORTR</name>
<proteinExistence type="predicted"/>
<organism evidence="1 2">
    <name type="scientific">Portunus trituberculatus</name>
    <name type="common">Swimming crab</name>
    <name type="synonym">Neptunus trituberculatus</name>
    <dbReference type="NCBI Taxonomy" id="210409"/>
    <lineage>
        <taxon>Eukaryota</taxon>
        <taxon>Metazoa</taxon>
        <taxon>Ecdysozoa</taxon>
        <taxon>Arthropoda</taxon>
        <taxon>Crustacea</taxon>
        <taxon>Multicrustacea</taxon>
        <taxon>Malacostraca</taxon>
        <taxon>Eumalacostraca</taxon>
        <taxon>Eucarida</taxon>
        <taxon>Decapoda</taxon>
        <taxon>Pleocyemata</taxon>
        <taxon>Brachyura</taxon>
        <taxon>Eubrachyura</taxon>
        <taxon>Portunoidea</taxon>
        <taxon>Portunidae</taxon>
        <taxon>Portuninae</taxon>
        <taxon>Portunus</taxon>
    </lineage>
</organism>
<evidence type="ECO:0000313" key="1">
    <source>
        <dbReference type="EMBL" id="MPC75893.1"/>
    </source>
</evidence>
<sequence length="152" mass="17101">MCRSGREARAHTGRGLRYRRGMLCLYRGVAATPGLRAFNGKLDQKCNWLRDMGKIDELANLVSVTKDIFDIDRDMMYSNLLKAYEKKKLEIIKCHEGAEEVNFMTRNLQLPQSIVPTVIKQVASVKKAGETASTLMAKDANEKEEPIVAPVN</sequence>
<keyword evidence="2" id="KW-1185">Reference proteome</keyword>
<protein>
    <submittedName>
        <fullName evidence="1">Leucine-rich PPR motif-containing protein, mitochondrial</fullName>
    </submittedName>
</protein>
<comment type="caution">
    <text evidence="1">The sequence shown here is derived from an EMBL/GenBank/DDBJ whole genome shotgun (WGS) entry which is preliminary data.</text>
</comment>
<reference evidence="1 2" key="1">
    <citation type="submission" date="2019-05" db="EMBL/GenBank/DDBJ databases">
        <title>Another draft genome of Portunus trituberculatus and its Hox gene families provides insights of decapod evolution.</title>
        <authorList>
            <person name="Jeong J.-H."/>
            <person name="Song I."/>
            <person name="Kim S."/>
            <person name="Choi T."/>
            <person name="Kim D."/>
            <person name="Ryu S."/>
            <person name="Kim W."/>
        </authorList>
    </citation>
    <scope>NUCLEOTIDE SEQUENCE [LARGE SCALE GENOMIC DNA]</scope>
    <source>
        <tissue evidence="1">Muscle</tissue>
    </source>
</reference>
<dbReference type="Proteomes" id="UP000324222">
    <property type="component" value="Unassembled WGS sequence"/>
</dbReference>
<accession>A0A5B7I0X1</accession>
<dbReference type="AlphaFoldDB" id="A0A5B7I0X1"/>
<dbReference type="OrthoDB" id="1899580at2759"/>
<dbReference type="EMBL" id="VSRR010042087">
    <property type="protein sequence ID" value="MPC75893.1"/>
    <property type="molecule type" value="Genomic_DNA"/>
</dbReference>
<evidence type="ECO:0000313" key="2">
    <source>
        <dbReference type="Proteomes" id="UP000324222"/>
    </source>
</evidence>